<evidence type="ECO:0000256" key="1">
    <source>
        <dbReference type="ARBA" id="ARBA00023143"/>
    </source>
</evidence>
<feature type="coiled-coil region" evidence="2">
    <location>
        <begin position="47"/>
        <end position="74"/>
    </location>
</feature>
<organism evidence="5">
    <name type="scientific">hydrothermal vent metagenome</name>
    <dbReference type="NCBI Taxonomy" id="652676"/>
    <lineage>
        <taxon>unclassified sequences</taxon>
        <taxon>metagenomes</taxon>
        <taxon>ecological metagenomes</taxon>
    </lineage>
</organism>
<dbReference type="GO" id="GO:0005198">
    <property type="term" value="F:structural molecule activity"/>
    <property type="evidence" value="ECO:0007669"/>
    <property type="project" value="InterPro"/>
</dbReference>
<dbReference type="NCBIfam" id="TIGR02550">
    <property type="entry name" value="flagell_flgL"/>
    <property type="match status" value="1"/>
</dbReference>
<dbReference type="Pfam" id="PF00669">
    <property type="entry name" value="Flagellin_N"/>
    <property type="match status" value="1"/>
</dbReference>
<feature type="domain" description="Flagellin C-terminal" evidence="4">
    <location>
        <begin position="319"/>
        <end position="398"/>
    </location>
</feature>
<dbReference type="InterPro" id="IPR001492">
    <property type="entry name" value="Flagellin"/>
</dbReference>
<keyword evidence="5" id="KW-0282">Flagellum</keyword>
<dbReference type="InterPro" id="IPR046358">
    <property type="entry name" value="Flagellin_C"/>
</dbReference>
<dbReference type="SUPFAM" id="SSF64518">
    <property type="entry name" value="Phase 1 flagellin"/>
    <property type="match status" value="1"/>
</dbReference>
<name>A0A3B0ZM21_9ZZZZ</name>
<feature type="domain" description="Flagellin N-terminal" evidence="3">
    <location>
        <begin position="6"/>
        <end position="142"/>
    </location>
</feature>
<evidence type="ECO:0000313" key="5">
    <source>
        <dbReference type="EMBL" id="VAW87209.1"/>
    </source>
</evidence>
<dbReference type="EMBL" id="UOFP01000173">
    <property type="protein sequence ID" value="VAW87209.1"/>
    <property type="molecule type" value="Genomic_DNA"/>
</dbReference>
<dbReference type="PANTHER" id="PTHR42792">
    <property type="entry name" value="FLAGELLIN"/>
    <property type="match status" value="1"/>
</dbReference>
<accession>A0A3B0ZM21</accession>
<dbReference type="Gene3D" id="1.20.1330.10">
    <property type="entry name" value="f41 fragment of flagellin, N-terminal domain"/>
    <property type="match status" value="2"/>
</dbReference>
<dbReference type="InterPro" id="IPR013384">
    <property type="entry name" value="Flagell_FlgL"/>
</dbReference>
<reference evidence="5" key="1">
    <citation type="submission" date="2018-06" db="EMBL/GenBank/DDBJ databases">
        <authorList>
            <person name="Zhirakovskaya E."/>
        </authorList>
    </citation>
    <scope>NUCLEOTIDE SEQUENCE</scope>
</reference>
<evidence type="ECO:0000259" key="3">
    <source>
        <dbReference type="Pfam" id="PF00669"/>
    </source>
</evidence>
<dbReference type="PANTHER" id="PTHR42792:SF1">
    <property type="entry name" value="FLAGELLAR HOOK-ASSOCIATED PROTEIN 3"/>
    <property type="match status" value="1"/>
</dbReference>
<dbReference type="PRINTS" id="PR00207">
    <property type="entry name" value="FLAGELLIN"/>
</dbReference>
<keyword evidence="2" id="KW-0175">Coiled coil</keyword>
<dbReference type="AlphaFoldDB" id="A0A3B0ZM21"/>
<dbReference type="GO" id="GO:0071973">
    <property type="term" value="P:bacterial-type flagellum-dependent cell motility"/>
    <property type="evidence" value="ECO:0007669"/>
    <property type="project" value="InterPro"/>
</dbReference>
<keyword evidence="5" id="KW-0966">Cell projection</keyword>
<keyword evidence="5" id="KW-0969">Cilium</keyword>
<gene>
    <name evidence="5" type="ORF">MNBD_GAMMA18-25</name>
</gene>
<keyword evidence="1" id="KW-0975">Bacterial flagellum</keyword>
<dbReference type="Pfam" id="PF00700">
    <property type="entry name" value="Flagellin_C"/>
    <property type="match status" value="1"/>
</dbReference>
<proteinExistence type="predicted"/>
<evidence type="ECO:0000259" key="4">
    <source>
        <dbReference type="Pfam" id="PF00700"/>
    </source>
</evidence>
<sequence>MTVRLSTSMMFQNSMKTMMENQSEINRLQQQIATGKRLLSAADDPAASSAVLQLREAKQQMEQYQLNADAADAQVGYQESVYGNINNVLQRVRDLTLQGNSDTTNQNDRAIIAEEIDGLRRSLISIANSTDVNGDYMFAGNKAGSVPFVETGNVMSYQGDEGVRELKVGASRLVALNDNGKDVFMKIPTGNGVISASANVSNTGTGIIDLGNEVGAFVNDTYSIQFTSSSPMTYEVYDSSATLVAGPSAFSSGDALSFAGINVSISGEPNLGDEFTLEPSGNADIFSSLQAIVDVFNTTGDDSASSAYRHNEVSRAFGNLDNAMENINVKRSQAGNRLNAIEQQRVVNDNLIFQGTVNISRLEDVDMAEAIMNFQMQLQALEASQQSFSIAQRRSLFDFM</sequence>
<evidence type="ECO:0000256" key="2">
    <source>
        <dbReference type="SAM" id="Coils"/>
    </source>
</evidence>
<dbReference type="GO" id="GO:0009424">
    <property type="term" value="C:bacterial-type flagellum hook"/>
    <property type="evidence" value="ECO:0007669"/>
    <property type="project" value="InterPro"/>
</dbReference>
<protein>
    <submittedName>
        <fullName evidence="5">Flagellar hook-associated protein FlgL</fullName>
    </submittedName>
</protein>
<dbReference type="InterPro" id="IPR001029">
    <property type="entry name" value="Flagellin_N"/>
</dbReference>